<reference evidence="2 3" key="1">
    <citation type="journal article" date="2012" name="FEMS Yeast Res.">
        <title>The genome sequence of the wine yeast VIN7 reveals an allotriploid hybrid genome with Saccharomyces cerevisiae and Saccharomyces kudriavzevii origins.</title>
        <authorList>
            <person name="Borneman A.R."/>
            <person name="Desany B.A."/>
            <person name="Riches D."/>
            <person name="Affourtit J.P."/>
            <person name="Forgan A.H."/>
            <person name="Pretorius I.S."/>
            <person name="Egholm M."/>
            <person name="Chambers P.J."/>
        </authorList>
    </citation>
    <scope>NUCLEOTIDE SEQUENCE [LARGE SCALE GENOMIC DNA]</scope>
    <source>
        <strain evidence="2 3">VIN7</strain>
    </source>
</reference>
<name>H0GXF1_SACCK</name>
<evidence type="ECO:0000313" key="2">
    <source>
        <dbReference type="EMBL" id="EHN01527.1"/>
    </source>
</evidence>
<accession>H0GXF1</accession>
<evidence type="ECO:0000313" key="3">
    <source>
        <dbReference type="Proteomes" id="UP000009009"/>
    </source>
</evidence>
<keyword evidence="1" id="KW-1133">Transmembrane helix</keyword>
<sequence length="118" mass="13781">MANELQPVLNAFVTLLDIPPAPDICAPNLYFETADLTKLDVEGIVMVAAWKEVVYFLRLAFLIQSLHFLMSAINFSMQGKKKEKRTRQEEKNFVLNLFKRKNHEKRRTYGEKNVCLYK</sequence>
<dbReference type="EMBL" id="AGVY01000290">
    <property type="protein sequence ID" value="EHN01527.1"/>
    <property type="molecule type" value="Genomic_DNA"/>
</dbReference>
<dbReference type="HOGENOM" id="CLU_2074481_0_0_1"/>
<feature type="transmembrane region" description="Helical" evidence="1">
    <location>
        <begin position="55"/>
        <end position="77"/>
    </location>
</feature>
<keyword evidence="1" id="KW-0812">Transmembrane</keyword>
<dbReference type="AlphaFoldDB" id="H0GXF1"/>
<dbReference type="Proteomes" id="UP000009009">
    <property type="component" value="Unassembled WGS sequence"/>
</dbReference>
<gene>
    <name evidence="2" type="ORF">VIN7_8307</name>
</gene>
<evidence type="ECO:0000256" key="1">
    <source>
        <dbReference type="SAM" id="Phobius"/>
    </source>
</evidence>
<comment type="caution">
    <text evidence="2">The sequence shown here is derived from an EMBL/GenBank/DDBJ whole genome shotgun (WGS) entry which is preliminary data.</text>
</comment>
<organism evidence="2 3">
    <name type="scientific">Saccharomyces cerevisiae x Saccharomyces kudriavzevii (strain VIN7)</name>
    <name type="common">Yeast</name>
    <dbReference type="NCBI Taxonomy" id="1095631"/>
    <lineage>
        <taxon>Eukaryota</taxon>
        <taxon>Fungi</taxon>
        <taxon>Dikarya</taxon>
        <taxon>Ascomycota</taxon>
        <taxon>Saccharomycotina</taxon>
        <taxon>Saccharomycetes</taxon>
        <taxon>Saccharomycetales</taxon>
        <taxon>Saccharomycetaceae</taxon>
        <taxon>Saccharomyces</taxon>
    </lineage>
</organism>
<keyword evidence="1" id="KW-0472">Membrane</keyword>
<protein>
    <submittedName>
        <fullName evidence="2">Uncharacterized protein</fullName>
    </submittedName>
</protein>
<proteinExistence type="predicted"/>
<keyword evidence="3" id="KW-1185">Reference proteome</keyword>